<evidence type="ECO:0000313" key="3">
    <source>
        <dbReference type="EMBL" id="KAF8464730.1"/>
    </source>
</evidence>
<dbReference type="GO" id="GO:0030125">
    <property type="term" value="C:clathrin vesicle coat"/>
    <property type="evidence" value="ECO:0007669"/>
    <property type="project" value="TreeGrafter"/>
</dbReference>
<dbReference type="GO" id="GO:0005768">
    <property type="term" value="C:endosome"/>
    <property type="evidence" value="ECO:0007669"/>
    <property type="project" value="TreeGrafter"/>
</dbReference>
<dbReference type="AlphaFoldDB" id="A0A9P5JVY7"/>
<feature type="compositionally biased region" description="Basic and acidic residues" evidence="1">
    <location>
        <begin position="181"/>
        <end position="220"/>
    </location>
</feature>
<evidence type="ECO:0000313" key="4">
    <source>
        <dbReference type="Proteomes" id="UP000759537"/>
    </source>
</evidence>
<dbReference type="GO" id="GO:0030276">
    <property type="term" value="F:clathrin binding"/>
    <property type="evidence" value="ECO:0007669"/>
    <property type="project" value="TreeGrafter"/>
</dbReference>
<sequence>MVFKGALRAVKNVTNGYSDAEAKVRTVTSNDSVLPNGAQMQELAQLSYNQEDYVDIVTMLDKRLNDKGKYWRHVYKSLAVLEYLLHSGSPKVAQYFRDNIYLIKTLTEFQHIDDTGRDVGADVRPRARDLSRLLSDDKNLAEARRRRKQMRDRMAGRGRTSESDGESPKAAAKPPQRQKKPSREDQDVQRALKLSEQDEAERRRRIAEQGKDGLFDEAKPEPSNLIDLTVDESQPWQLQSQFTSVPLQTTTASYAAPTLQAQFTAFDPYAQQAQYEAMLQAEYMRQQAEAAEQQQQQQQQQYYLQFQAAQYQAAQLQASQQHPLMPQKTSFG</sequence>
<feature type="region of interest" description="Disordered" evidence="1">
    <location>
        <begin position="140"/>
        <end position="220"/>
    </location>
</feature>
<proteinExistence type="predicted"/>
<dbReference type="SUPFAM" id="SSF48464">
    <property type="entry name" value="ENTH/VHS domain"/>
    <property type="match status" value="1"/>
</dbReference>
<name>A0A9P5JVY7_9AGAM</name>
<gene>
    <name evidence="3" type="ORF">DFH94DRAFT_784980</name>
</gene>
<dbReference type="OrthoDB" id="4033880at2759"/>
<accession>A0A9P5JVY7</accession>
<dbReference type="PANTHER" id="PTHR12276:SF110">
    <property type="entry name" value="EPSIN-1-RELATED"/>
    <property type="match status" value="1"/>
</dbReference>
<feature type="compositionally biased region" description="Basic and acidic residues" evidence="1">
    <location>
        <begin position="151"/>
        <end position="162"/>
    </location>
</feature>
<dbReference type="PANTHER" id="PTHR12276">
    <property type="entry name" value="EPSIN/ENT-RELATED"/>
    <property type="match status" value="1"/>
</dbReference>
<dbReference type="Proteomes" id="UP000759537">
    <property type="component" value="Unassembled WGS sequence"/>
</dbReference>
<dbReference type="GO" id="GO:0005543">
    <property type="term" value="F:phospholipid binding"/>
    <property type="evidence" value="ECO:0007669"/>
    <property type="project" value="TreeGrafter"/>
</dbReference>
<evidence type="ECO:0000256" key="1">
    <source>
        <dbReference type="SAM" id="MobiDB-lite"/>
    </source>
</evidence>
<feature type="domain" description="ENTH" evidence="2">
    <location>
        <begin position="12"/>
        <end position="144"/>
    </location>
</feature>
<dbReference type="Gene3D" id="1.25.40.90">
    <property type="match status" value="1"/>
</dbReference>
<reference evidence="3" key="1">
    <citation type="submission" date="2019-10" db="EMBL/GenBank/DDBJ databases">
        <authorList>
            <consortium name="DOE Joint Genome Institute"/>
            <person name="Kuo A."/>
            <person name="Miyauchi S."/>
            <person name="Kiss E."/>
            <person name="Drula E."/>
            <person name="Kohler A."/>
            <person name="Sanchez-Garcia M."/>
            <person name="Andreopoulos B."/>
            <person name="Barry K.W."/>
            <person name="Bonito G."/>
            <person name="Buee M."/>
            <person name="Carver A."/>
            <person name="Chen C."/>
            <person name="Cichocki N."/>
            <person name="Clum A."/>
            <person name="Culley D."/>
            <person name="Crous P.W."/>
            <person name="Fauchery L."/>
            <person name="Girlanda M."/>
            <person name="Hayes R."/>
            <person name="Keri Z."/>
            <person name="LaButti K."/>
            <person name="Lipzen A."/>
            <person name="Lombard V."/>
            <person name="Magnuson J."/>
            <person name="Maillard F."/>
            <person name="Morin E."/>
            <person name="Murat C."/>
            <person name="Nolan M."/>
            <person name="Ohm R."/>
            <person name="Pangilinan J."/>
            <person name="Pereira M."/>
            <person name="Perotto S."/>
            <person name="Peter M."/>
            <person name="Riley R."/>
            <person name="Sitrit Y."/>
            <person name="Stielow B."/>
            <person name="Szollosi G."/>
            <person name="Zifcakova L."/>
            <person name="Stursova M."/>
            <person name="Spatafora J.W."/>
            <person name="Tedersoo L."/>
            <person name="Vaario L.-M."/>
            <person name="Yamada A."/>
            <person name="Yan M."/>
            <person name="Wang P."/>
            <person name="Xu J."/>
            <person name="Bruns T."/>
            <person name="Baldrian P."/>
            <person name="Vilgalys R."/>
            <person name="Henrissat B."/>
            <person name="Grigoriev I.V."/>
            <person name="Hibbett D."/>
            <person name="Nagy L.G."/>
            <person name="Martin F.M."/>
        </authorList>
    </citation>
    <scope>NUCLEOTIDE SEQUENCE</scope>
    <source>
        <strain evidence="3">Prilba</strain>
    </source>
</reference>
<dbReference type="PROSITE" id="PS50942">
    <property type="entry name" value="ENTH"/>
    <property type="match status" value="1"/>
</dbReference>
<evidence type="ECO:0000259" key="2">
    <source>
        <dbReference type="PROSITE" id="PS50942"/>
    </source>
</evidence>
<dbReference type="SMART" id="SM00273">
    <property type="entry name" value="ENTH"/>
    <property type="match status" value="1"/>
</dbReference>
<dbReference type="FunFam" id="1.25.40.90:FF:000006">
    <property type="entry name" value="Clathrin interactor 1"/>
    <property type="match status" value="1"/>
</dbReference>
<dbReference type="GO" id="GO:0006897">
    <property type="term" value="P:endocytosis"/>
    <property type="evidence" value="ECO:0007669"/>
    <property type="project" value="TreeGrafter"/>
</dbReference>
<comment type="caution">
    <text evidence="3">The sequence shown here is derived from an EMBL/GenBank/DDBJ whole genome shotgun (WGS) entry which is preliminary data.</text>
</comment>
<dbReference type="InterPro" id="IPR013809">
    <property type="entry name" value="ENTH"/>
</dbReference>
<reference evidence="3" key="2">
    <citation type="journal article" date="2020" name="Nat. Commun.">
        <title>Large-scale genome sequencing of mycorrhizal fungi provides insights into the early evolution of symbiotic traits.</title>
        <authorList>
            <person name="Miyauchi S."/>
            <person name="Kiss E."/>
            <person name="Kuo A."/>
            <person name="Drula E."/>
            <person name="Kohler A."/>
            <person name="Sanchez-Garcia M."/>
            <person name="Morin E."/>
            <person name="Andreopoulos B."/>
            <person name="Barry K.W."/>
            <person name="Bonito G."/>
            <person name="Buee M."/>
            <person name="Carver A."/>
            <person name="Chen C."/>
            <person name="Cichocki N."/>
            <person name="Clum A."/>
            <person name="Culley D."/>
            <person name="Crous P.W."/>
            <person name="Fauchery L."/>
            <person name="Girlanda M."/>
            <person name="Hayes R.D."/>
            <person name="Keri Z."/>
            <person name="LaButti K."/>
            <person name="Lipzen A."/>
            <person name="Lombard V."/>
            <person name="Magnuson J."/>
            <person name="Maillard F."/>
            <person name="Murat C."/>
            <person name="Nolan M."/>
            <person name="Ohm R.A."/>
            <person name="Pangilinan J."/>
            <person name="Pereira M.F."/>
            <person name="Perotto S."/>
            <person name="Peter M."/>
            <person name="Pfister S."/>
            <person name="Riley R."/>
            <person name="Sitrit Y."/>
            <person name="Stielow J.B."/>
            <person name="Szollosi G."/>
            <person name="Zifcakova L."/>
            <person name="Stursova M."/>
            <person name="Spatafora J.W."/>
            <person name="Tedersoo L."/>
            <person name="Vaario L.M."/>
            <person name="Yamada A."/>
            <person name="Yan M."/>
            <person name="Wang P."/>
            <person name="Xu J."/>
            <person name="Bruns T."/>
            <person name="Baldrian P."/>
            <person name="Vilgalys R."/>
            <person name="Dunand C."/>
            <person name="Henrissat B."/>
            <person name="Grigoriev I.V."/>
            <person name="Hibbett D."/>
            <person name="Nagy L.G."/>
            <person name="Martin F.M."/>
        </authorList>
    </citation>
    <scope>NUCLEOTIDE SEQUENCE</scope>
    <source>
        <strain evidence="3">Prilba</strain>
    </source>
</reference>
<dbReference type="InterPro" id="IPR008942">
    <property type="entry name" value="ENTH_VHS"/>
</dbReference>
<dbReference type="Pfam" id="PF01417">
    <property type="entry name" value="ENTH"/>
    <property type="match status" value="1"/>
</dbReference>
<dbReference type="EMBL" id="WHVB01000054">
    <property type="protein sequence ID" value="KAF8464730.1"/>
    <property type="molecule type" value="Genomic_DNA"/>
</dbReference>
<protein>
    <recommendedName>
        <fullName evidence="2">ENTH domain-containing protein</fullName>
    </recommendedName>
</protein>
<keyword evidence="4" id="KW-1185">Reference proteome</keyword>
<dbReference type="GO" id="GO:0005886">
    <property type="term" value="C:plasma membrane"/>
    <property type="evidence" value="ECO:0007669"/>
    <property type="project" value="TreeGrafter"/>
</dbReference>
<organism evidence="3 4">
    <name type="scientific">Russula ochroleuca</name>
    <dbReference type="NCBI Taxonomy" id="152965"/>
    <lineage>
        <taxon>Eukaryota</taxon>
        <taxon>Fungi</taxon>
        <taxon>Dikarya</taxon>
        <taxon>Basidiomycota</taxon>
        <taxon>Agaricomycotina</taxon>
        <taxon>Agaricomycetes</taxon>
        <taxon>Russulales</taxon>
        <taxon>Russulaceae</taxon>
        <taxon>Russula</taxon>
    </lineage>
</organism>